<protein>
    <submittedName>
        <fullName evidence="3">Zinc ribbon domain-containing protein</fullName>
    </submittedName>
</protein>
<dbReference type="PANTHER" id="PTHR30461:SF23">
    <property type="entry name" value="DNA RECOMBINASE-RELATED"/>
    <property type="match status" value="1"/>
</dbReference>
<dbReference type="Pfam" id="PF13408">
    <property type="entry name" value="Zn_ribbon_recom"/>
    <property type="match status" value="1"/>
</dbReference>
<proteinExistence type="predicted"/>
<dbReference type="Proteomes" id="UP001589795">
    <property type="component" value="Unassembled WGS sequence"/>
</dbReference>
<feature type="domain" description="Recombinase zinc beta ribbon" evidence="2">
    <location>
        <begin position="67"/>
        <end position="125"/>
    </location>
</feature>
<evidence type="ECO:0000313" key="4">
    <source>
        <dbReference type="Proteomes" id="UP001589795"/>
    </source>
</evidence>
<dbReference type="InterPro" id="IPR050639">
    <property type="entry name" value="SSR_resolvase"/>
</dbReference>
<organism evidence="3 4">
    <name type="scientific">Paracoccus rhizosphaerae</name>
    <dbReference type="NCBI Taxonomy" id="1133347"/>
    <lineage>
        <taxon>Bacteria</taxon>
        <taxon>Pseudomonadati</taxon>
        <taxon>Pseudomonadota</taxon>
        <taxon>Alphaproteobacteria</taxon>
        <taxon>Rhodobacterales</taxon>
        <taxon>Paracoccaceae</taxon>
        <taxon>Paracoccus</taxon>
    </lineage>
</organism>
<feature type="region of interest" description="Disordered" evidence="1">
    <location>
        <begin position="1"/>
        <end position="26"/>
    </location>
</feature>
<evidence type="ECO:0000256" key="1">
    <source>
        <dbReference type="SAM" id="MobiDB-lite"/>
    </source>
</evidence>
<accession>A0ABV6CMA9</accession>
<reference evidence="3 4" key="1">
    <citation type="submission" date="2024-09" db="EMBL/GenBank/DDBJ databases">
        <authorList>
            <person name="Sun Q."/>
            <person name="Mori K."/>
        </authorList>
    </citation>
    <scope>NUCLEOTIDE SEQUENCE [LARGE SCALE GENOMIC DNA]</scope>
    <source>
        <strain evidence="3 4">CCM 7904</strain>
    </source>
</reference>
<name>A0ABV6CMA9_9RHOB</name>
<dbReference type="InterPro" id="IPR025827">
    <property type="entry name" value="Zn_ribbon_recom_dom"/>
</dbReference>
<feature type="compositionally biased region" description="Basic and acidic residues" evidence="1">
    <location>
        <begin position="1"/>
        <end position="12"/>
    </location>
</feature>
<dbReference type="EMBL" id="JBHLWQ010000114">
    <property type="protein sequence ID" value="MFC0200975.1"/>
    <property type="molecule type" value="Genomic_DNA"/>
</dbReference>
<evidence type="ECO:0000313" key="3">
    <source>
        <dbReference type="EMBL" id="MFC0200975.1"/>
    </source>
</evidence>
<feature type="non-terminal residue" evidence="3">
    <location>
        <position position="247"/>
    </location>
</feature>
<keyword evidence="4" id="KW-1185">Reference proteome</keyword>
<gene>
    <name evidence="3" type="ORF">ACFFIZ_11855</name>
</gene>
<evidence type="ECO:0000259" key="2">
    <source>
        <dbReference type="Pfam" id="PF13408"/>
    </source>
</evidence>
<dbReference type="RefSeq" id="WP_378926737.1">
    <property type="nucleotide sequence ID" value="NZ_JBHLWQ010000114.1"/>
</dbReference>
<dbReference type="PANTHER" id="PTHR30461">
    <property type="entry name" value="DNA-INVERTASE FROM LAMBDOID PROPHAGE"/>
    <property type="match status" value="1"/>
</dbReference>
<comment type="caution">
    <text evidence="3">The sequence shown here is derived from an EMBL/GenBank/DDBJ whole genome shotgun (WGS) entry which is preliminary data.</text>
</comment>
<sequence length="247" mass="27163">MRNAEARCDRSANRQPPKATRRLAGAEARGAHEGYVSWERAEAIRTMVSNNIPSSRHHGAPKHGEALLAGLLRCRRCGRKLTLRYTGANHTIPRYCWRGLLDNGEPRCIAFGGLRVDDAIEEALLRVVEPGAIAAATEADAQTVSRQDQVCEALVRDLEAARYHADRAFRQYDAVDPANRLVAGELETRWNRALTQVATVEARIAEHDAAAPGSSSLAALDTTRIETNLRAVWAAPTTDARLKKRIV</sequence>